<evidence type="ECO:0000256" key="13">
    <source>
        <dbReference type="ARBA" id="ARBA00023136"/>
    </source>
</evidence>
<dbReference type="GO" id="GO:0004715">
    <property type="term" value="F:non-membrane spanning protein tyrosine kinase activity"/>
    <property type="evidence" value="ECO:0007669"/>
    <property type="project" value="UniProtKB-EC"/>
</dbReference>
<dbReference type="AlphaFoldDB" id="A0A2U8HP29"/>
<dbReference type="Gene3D" id="3.40.50.300">
    <property type="entry name" value="P-loop containing nucleotide triphosphate hydrolases"/>
    <property type="match status" value="1"/>
</dbReference>
<feature type="transmembrane region" description="Helical" evidence="17">
    <location>
        <begin position="417"/>
        <end position="436"/>
    </location>
</feature>
<keyword evidence="12 17" id="KW-1133">Transmembrane helix</keyword>
<feature type="domain" description="Polysaccharide chain length determinant N-terminal" evidence="18">
    <location>
        <begin position="20"/>
        <end position="111"/>
    </location>
</feature>
<feature type="transmembrane region" description="Helical" evidence="17">
    <location>
        <begin position="34"/>
        <end position="53"/>
    </location>
</feature>
<evidence type="ECO:0000256" key="8">
    <source>
        <dbReference type="ARBA" id="ARBA00022692"/>
    </source>
</evidence>
<evidence type="ECO:0000256" key="1">
    <source>
        <dbReference type="ARBA" id="ARBA00004429"/>
    </source>
</evidence>
<evidence type="ECO:0000259" key="18">
    <source>
        <dbReference type="Pfam" id="PF02706"/>
    </source>
</evidence>
<keyword evidence="13 17" id="KW-0472">Membrane</keyword>
<evidence type="ECO:0000256" key="10">
    <source>
        <dbReference type="ARBA" id="ARBA00022777"/>
    </source>
</evidence>
<dbReference type="CDD" id="cd05387">
    <property type="entry name" value="BY-kinase"/>
    <property type="match status" value="1"/>
</dbReference>
<evidence type="ECO:0000256" key="12">
    <source>
        <dbReference type="ARBA" id="ARBA00022989"/>
    </source>
</evidence>
<evidence type="ECO:0000256" key="15">
    <source>
        <dbReference type="ARBA" id="ARBA00051245"/>
    </source>
</evidence>
<dbReference type="InterPro" id="IPR032807">
    <property type="entry name" value="GNVR"/>
</dbReference>
<dbReference type="InterPro" id="IPR050445">
    <property type="entry name" value="Bact_polysacc_biosynth/exp"/>
</dbReference>
<gene>
    <name evidence="21" type="ORF">CEW88_23410</name>
</gene>
<keyword evidence="5" id="KW-1003">Cell membrane</keyword>
<geneLocation type="plasmid" evidence="21 22">
    <name>unnamed4</name>
</geneLocation>
<dbReference type="PANTHER" id="PTHR32309:SF13">
    <property type="entry name" value="FERRIC ENTEROBACTIN TRANSPORT PROTEIN FEPE"/>
    <property type="match status" value="1"/>
</dbReference>
<feature type="coiled-coil region" evidence="16">
    <location>
        <begin position="325"/>
        <end position="366"/>
    </location>
</feature>
<evidence type="ECO:0000256" key="3">
    <source>
        <dbReference type="ARBA" id="ARBA00008883"/>
    </source>
</evidence>
<dbReference type="EC" id="2.7.10.2" evidence="4"/>
<feature type="domain" description="AAA" evidence="19">
    <location>
        <begin position="508"/>
        <end position="628"/>
    </location>
</feature>
<dbReference type="GO" id="GO:0005524">
    <property type="term" value="F:ATP binding"/>
    <property type="evidence" value="ECO:0007669"/>
    <property type="project" value="UniProtKB-KW"/>
</dbReference>
<dbReference type="Pfam" id="PF02706">
    <property type="entry name" value="Wzz"/>
    <property type="match status" value="1"/>
</dbReference>
<reference evidence="21 22" key="1">
    <citation type="submission" date="2017-06" db="EMBL/GenBank/DDBJ databases">
        <title>Yangia sp. YSBP01 complete genome sequence.</title>
        <authorList>
            <person name="Woo J.-H."/>
            <person name="Kim H.-S."/>
        </authorList>
    </citation>
    <scope>NUCLEOTIDE SEQUENCE [LARGE SCALE GENOMIC DNA]</scope>
    <source>
        <strain evidence="21 22">YSBP01</strain>
        <plasmid evidence="21 22">unnamed4</plasmid>
    </source>
</reference>
<keyword evidence="11" id="KW-0067">ATP-binding</keyword>
<comment type="catalytic activity">
    <reaction evidence="15">
        <text>L-tyrosyl-[protein] + ATP = O-phospho-L-tyrosyl-[protein] + ADP + H(+)</text>
        <dbReference type="Rhea" id="RHEA:10596"/>
        <dbReference type="Rhea" id="RHEA-COMP:10136"/>
        <dbReference type="Rhea" id="RHEA-COMP:20101"/>
        <dbReference type="ChEBI" id="CHEBI:15378"/>
        <dbReference type="ChEBI" id="CHEBI:30616"/>
        <dbReference type="ChEBI" id="CHEBI:46858"/>
        <dbReference type="ChEBI" id="CHEBI:61978"/>
        <dbReference type="ChEBI" id="CHEBI:456216"/>
        <dbReference type="EC" id="2.7.10.2"/>
    </reaction>
</comment>
<dbReference type="NCBIfam" id="TIGR01007">
    <property type="entry name" value="eps_fam"/>
    <property type="match status" value="1"/>
</dbReference>
<dbReference type="RefSeq" id="WP_108970812.1">
    <property type="nucleotide sequence ID" value="NZ_CP022194.1"/>
</dbReference>
<protein>
    <recommendedName>
        <fullName evidence="4">non-specific protein-tyrosine kinase</fullName>
        <ecNumber evidence="4">2.7.10.2</ecNumber>
    </recommendedName>
</protein>
<evidence type="ECO:0000256" key="2">
    <source>
        <dbReference type="ARBA" id="ARBA00007316"/>
    </source>
</evidence>
<keyword evidence="8 17" id="KW-0812">Transmembrane</keyword>
<dbReference type="InterPro" id="IPR005702">
    <property type="entry name" value="Wzc-like_C"/>
</dbReference>
<dbReference type="Proteomes" id="UP000244915">
    <property type="component" value="Plasmid unnamed4"/>
</dbReference>
<evidence type="ECO:0000256" key="14">
    <source>
        <dbReference type="ARBA" id="ARBA00023137"/>
    </source>
</evidence>
<evidence type="ECO:0000256" key="5">
    <source>
        <dbReference type="ARBA" id="ARBA00022475"/>
    </source>
</evidence>
<keyword evidence="9" id="KW-0547">Nucleotide-binding</keyword>
<comment type="similarity">
    <text evidence="3">Belongs to the etk/wzc family.</text>
</comment>
<name>A0A2U8HP29_9RHOB</name>
<dbReference type="Pfam" id="PF13807">
    <property type="entry name" value="GNVR"/>
    <property type="match status" value="1"/>
</dbReference>
<dbReference type="InterPro" id="IPR027417">
    <property type="entry name" value="P-loop_NTPase"/>
</dbReference>
<evidence type="ECO:0000256" key="7">
    <source>
        <dbReference type="ARBA" id="ARBA00022679"/>
    </source>
</evidence>
<evidence type="ECO:0000256" key="17">
    <source>
        <dbReference type="SAM" id="Phobius"/>
    </source>
</evidence>
<accession>A0A2U8HP29</accession>
<evidence type="ECO:0000259" key="20">
    <source>
        <dbReference type="Pfam" id="PF13807"/>
    </source>
</evidence>
<comment type="subcellular location">
    <subcellularLocation>
        <location evidence="1">Cell inner membrane</location>
        <topology evidence="1">Multi-pass membrane protein</topology>
    </subcellularLocation>
</comment>
<keyword evidence="10" id="KW-0418">Kinase</keyword>
<evidence type="ECO:0000313" key="22">
    <source>
        <dbReference type="Proteomes" id="UP000244915"/>
    </source>
</evidence>
<dbReference type="SUPFAM" id="SSF52540">
    <property type="entry name" value="P-loop containing nucleoside triphosphate hydrolases"/>
    <property type="match status" value="1"/>
</dbReference>
<keyword evidence="6" id="KW-0997">Cell inner membrane</keyword>
<comment type="similarity">
    <text evidence="2">Belongs to the CpsD/CapB family.</text>
</comment>
<evidence type="ECO:0000256" key="11">
    <source>
        <dbReference type="ARBA" id="ARBA00022840"/>
    </source>
</evidence>
<evidence type="ECO:0000256" key="16">
    <source>
        <dbReference type="SAM" id="Coils"/>
    </source>
</evidence>
<dbReference type="InterPro" id="IPR003856">
    <property type="entry name" value="LPS_length_determ_N"/>
</dbReference>
<keyword evidence="7" id="KW-0808">Transferase</keyword>
<evidence type="ECO:0000256" key="4">
    <source>
        <dbReference type="ARBA" id="ARBA00011903"/>
    </source>
</evidence>
<keyword evidence="14" id="KW-0829">Tyrosine-protein kinase</keyword>
<dbReference type="OrthoDB" id="230260at2"/>
<dbReference type="KEGG" id="ypac:CEW88_23410"/>
<sequence length="704" mass="76700">MKRIELGQRAASASQDEDVIDLGALLGSLWRGKVIIILAFVVAVLIGGIYSYVLATPKYRSTAVVMLNNREEQVLELGSVMSGLGSDSTVINTEVEVLKSRVLLGKVVDKLELTTDPEFNGSLETPGTIDQVKDFVKSLVAPTGESVGNGDARQREATIDALLASMTIKNVPQSLVFQVTVETTDAAKSANIADALVDLYILNQLEVKFEATEQATTWLTDRVTDLQVALEEAEGKVKDFRASTPLVSPEALEGLEIQVKDTRERITSMETAQDAAQTRVAALEAAETPQQQADATKDLQLQRMLPRVDEPAIAESFRARFEQLAARAQAELTRNTSQLAALQNSLAELERQTEQQSQDLITLQQLSREAEASRLLYEYFLSRLKETSAQQGVQQADSRIISPAVEPVQASAPRKSLILAMSGILGLMLGAAFVLIREARNRAFRTAEQLEGATGCATIGQLPMIKASRRKDAIAYLKERPSSAAAEAVRNLRTSVMLSNVDTPPKVIMTCSALPGEGKTTVAMSLTLNFASMGKKVLLIEGDIRRRVFGQYLTTEQTDGVVSVLTGAKSFDEVVTHDELVGADVLLGDKGQSNAADIFSSVRFAELLKDLRSRYDIIIVDTPPVLVVPDARVIAQHVDATVFVVKWDQTQREQVIGALREFESVGKPVSGLVLNQISPRGMKRYGYGNNYGPYSAYGAKYYLN</sequence>
<evidence type="ECO:0000256" key="6">
    <source>
        <dbReference type="ARBA" id="ARBA00022519"/>
    </source>
</evidence>
<feature type="coiled-coil region" evidence="16">
    <location>
        <begin position="223"/>
        <end position="272"/>
    </location>
</feature>
<feature type="domain" description="Tyrosine-protein kinase G-rich" evidence="20">
    <location>
        <begin position="363"/>
        <end position="439"/>
    </location>
</feature>
<dbReference type="Pfam" id="PF13614">
    <property type="entry name" value="AAA_31"/>
    <property type="match status" value="1"/>
</dbReference>
<dbReference type="GO" id="GO:0005886">
    <property type="term" value="C:plasma membrane"/>
    <property type="evidence" value="ECO:0007669"/>
    <property type="project" value="UniProtKB-SubCell"/>
</dbReference>
<evidence type="ECO:0000259" key="19">
    <source>
        <dbReference type="Pfam" id="PF13614"/>
    </source>
</evidence>
<evidence type="ECO:0000256" key="9">
    <source>
        <dbReference type="ARBA" id="ARBA00022741"/>
    </source>
</evidence>
<keyword evidence="21" id="KW-0614">Plasmid</keyword>
<dbReference type="EMBL" id="CP022194">
    <property type="protein sequence ID" value="AWI86716.1"/>
    <property type="molecule type" value="Genomic_DNA"/>
</dbReference>
<dbReference type="InterPro" id="IPR025669">
    <property type="entry name" value="AAA_dom"/>
</dbReference>
<keyword evidence="16" id="KW-0175">Coiled coil</keyword>
<evidence type="ECO:0000313" key="21">
    <source>
        <dbReference type="EMBL" id="AWI86716.1"/>
    </source>
</evidence>
<proteinExistence type="inferred from homology"/>
<organism evidence="21 22">
    <name type="scientific">Alloyangia pacifica</name>
    <dbReference type="NCBI Taxonomy" id="311180"/>
    <lineage>
        <taxon>Bacteria</taxon>
        <taxon>Pseudomonadati</taxon>
        <taxon>Pseudomonadota</taxon>
        <taxon>Alphaproteobacteria</taxon>
        <taxon>Rhodobacterales</taxon>
        <taxon>Roseobacteraceae</taxon>
        <taxon>Alloyangia</taxon>
    </lineage>
</organism>
<dbReference type="PANTHER" id="PTHR32309">
    <property type="entry name" value="TYROSINE-PROTEIN KINASE"/>
    <property type="match status" value="1"/>
</dbReference>